<dbReference type="InterPro" id="IPR036390">
    <property type="entry name" value="WH_DNA-bd_sf"/>
</dbReference>
<dbReference type="PRINTS" id="PR00039">
    <property type="entry name" value="HTHLYSR"/>
</dbReference>
<evidence type="ECO:0000313" key="7">
    <source>
        <dbReference type="Proteomes" id="UP000245380"/>
    </source>
</evidence>
<keyword evidence="4" id="KW-0804">Transcription</keyword>
<dbReference type="Pfam" id="PF03466">
    <property type="entry name" value="LysR_substrate"/>
    <property type="match status" value="1"/>
</dbReference>
<organism evidence="6 7">
    <name type="scientific">Sulfoacidibacillus thermotolerans</name>
    <name type="common">Acidibacillus sulfuroxidans</name>
    <dbReference type="NCBI Taxonomy" id="1765684"/>
    <lineage>
        <taxon>Bacteria</taxon>
        <taxon>Bacillati</taxon>
        <taxon>Bacillota</taxon>
        <taxon>Bacilli</taxon>
        <taxon>Bacillales</taxon>
        <taxon>Alicyclobacillaceae</taxon>
        <taxon>Sulfoacidibacillus</taxon>
    </lineage>
</organism>
<proteinExistence type="inferred from homology"/>
<keyword evidence="7" id="KW-1185">Reference proteome</keyword>
<dbReference type="Pfam" id="PF00126">
    <property type="entry name" value="HTH_1"/>
    <property type="match status" value="1"/>
</dbReference>
<protein>
    <recommendedName>
        <fullName evidence="5">HTH lysR-type domain-containing protein</fullName>
    </recommendedName>
</protein>
<keyword evidence="2" id="KW-0805">Transcription regulation</keyword>
<evidence type="ECO:0000256" key="2">
    <source>
        <dbReference type="ARBA" id="ARBA00023015"/>
    </source>
</evidence>
<dbReference type="AlphaFoldDB" id="A0A2U3D6S4"/>
<dbReference type="GO" id="GO:0000976">
    <property type="term" value="F:transcription cis-regulatory region binding"/>
    <property type="evidence" value="ECO:0007669"/>
    <property type="project" value="TreeGrafter"/>
</dbReference>
<dbReference type="GO" id="GO:0003700">
    <property type="term" value="F:DNA-binding transcription factor activity"/>
    <property type="evidence" value="ECO:0007669"/>
    <property type="project" value="InterPro"/>
</dbReference>
<evidence type="ECO:0000313" key="6">
    <source>
        <dbReference type="EMBL" id="PWI56984.1"/>
    </source>
</evidence>
<feature type="domain" description="HTH lysR-type" evidence="5">
    <location>
        <begin position="1"/>
        <end position="59"/>
    </location>
</feature>
<dbReference type="SUPFAM" id="SSF53850">
    <property type="entry name" value="Periplasmic binding protein-like II"/>
    <property type="match status" value="1"/>
</dbReference>
<dbReference type="InterPro" id="IPR000847">
    <property type="entry name" value="LysR_HTH_N"/>
</dbReference>
<evidence type="ECO:0000256" key="4">
    <source>
        <dbReference type="ARBA" id="ARBA00023163"/>
    </source>
</evidence>
<dbReference type="SUPFAM" id="SSF46785">
    <property type="entry name" value="Winged helix' DNA-binding domain"/>
    <property type="match status" value="1"/>
</dbReference>
<evidence type="ECO:0000256" key="3">
    <source>
        <dbReference type="ARBA" id="ARBA00023125"/>
    </source>
</evidence>
<dbReference type="EMBL" id="MPDK01000021">
    <property type="protein sequence ID" value="PWI56984.1"/>
    <property type="molecule type" value="Genomic_DNA"/>
</dbReference>
<comment type="similarity">
    <text evidence="1">Belongs to the LysR transcriptional regulatory family.</text>
</comment>
<dbReference type="InterPro" id="IPR036388">
    <property type="entry name" value="WH-like_DNA-bd_sf"/>
</dbReference>
<dbReference type="RefSeq" id="WP_109431230.1">
    <property type="nucleotide sequence ID" value="NZ_MPDK01000021.1"/>
</dbReference>
<dbReference type="PROSITE" id="PS50931">
    <property type="entry name" value="HTH_LYSR"/>
    <property type="match status" value="1"/>
</dbReference>
<dbReference type="FunFam" id="1.10.10.10:FF:000001">
    <property type="entry name" value="LysR family transcriptional regulator"/>
    <property type="match status" value="1"/>
</dbReference>
<sequence length="302" mass="33838">MNPFEPWKTFLAVADEQSISKAAVKLRLSQPAVSQQIKQLEVLYRTPLFLRRHRGISLTEAGRLLYEQATRIVSQIEESFDLVADATDRLAGTLTIGASMTIAEYVVPTALQRFRSVRPHVKVKLITGNTDDIGREVATGELSLGLVEAPLYDTRLIQEPFLTDELGVVMPTWHSLAHHTKISLTALQNDRLLIRESGSGTRSVFETALRLEGLSLRDFSIYLETNNPQALKALVESGYGISVMSKWAVRHEVTLRQLAFVPIESKAAKRNFLAVWHQSHSTDPLVTAFVEGLRELDHTELR</sequence>
<dbReference type="PANTHER" id="PTHR30126">
    <property type="entry name" value="HTH-TYPE TRANSCRIPTIONAL REGULATOR"/>
    <property type="match status" value="1"/>
</dbReference>
<accession>A0A2U3D6S4</accession>
<dbReference type="OrthoDB" id="9785745at2"/>
<dbReference type="Gene3D" id="3.40.190.290">
    <property type="match status" value="1"/>
</dbReference>
<dbReference type="InterPro" id="IPR005119">
    <property type="entry name" value="LysR_subst-bd"/>
</dbReference>
<keyword evidence="3" id="KW-0238">DNA-binding</keyword>
<reference evidence="6 7" key="1">
    <citation type="submission" date="2016-11" db="EMBL/GenBank/DDBJ databases">
        <title>Comparative genomics of Acidibacillus ferroxidans species.</title>
        <authorList>
            <person name="Oliveira G."/>
            <person name="Nunes G."/>
            <person name="Oliveira R."/>
            <person name="Araujo F."/>
            <person name="Salim A."/>
            <person name="Scholte L."/>
            <person name="Morais D."/>
            <person name="Nancucheo I."/>
            <person name="Johnson D.B."/>
            <person name="Grail B."/>
            <person name="Bittencourt J."/>
            <person name="Valadares R."/>
        </authorList>
    </citation>
    <scope>NUCLEOTIDE SEQUENCE [LARGE SCALE GENOMIC DNA]</scope>
    <source>
        <strain evidence="6 7">Y002</strain>
    </source>
</reference>
<dbReference type="CDD" id="cd08420">
    <property type="entry name" value="PBP2_CysL_like"/>
    <property type="match status" value="1"/>
</dbReference>
<dbReference type="Proteomes" id="UP000245380">
    <property type="component" value="Unassembled WGS sequence"/>
</dbReference>
<dbReference type="Gene3D" id="1.10.10.10">
    <property type="entry name" value="Winged helix-like DNA-binding domain superfamily/Winged helix DNA-binding domain"/>
    <property type="match status" value="1"/>
</dbReference>
<evidence type="ECO:0000259" key="5">
    <source>
        <dbReference type="PROSITE" id="PS50931"/>
    </source>
</evidence>
<dbReference type="PANTHER" id="PTHR30126:SF39">
    <property type="entry name" value="HTH-TYPE TRANSCRIPTIONAL REGULATOR CYSL"/>
    <property type="match status" value="1"/>
</dbReference>
<comment type="caution">
    <text evidence="6">The sequence shown here is derived from an EMBL/GenBank/DDBJ whole genome shotgun (WGS) entry which is preliminary data.</text>
</comment>
<evidence type="ECO:0000256" key="1">
    <source>
        <dbReference type="ARBA" id="ARBA00009437"/>
    </source>
</evidence>
<gene>
    <name evidence="6" type="ORF">BM613_10910</name>
</gene>
<name>A0A2U3D6S4_SULT2</name>